<gene>
    <name evidence="3" type="ORF">HGO97_010475</name>
</gene>
<comment type="caution">
    <text evidence="3">The sequence shown here is derived from an EMBL/GenBank/DDBJ whole genome shotgun (WGS) entry which is preliminary data.</text>
</comment>
<dbReference type="EMBL" id="JABACJ020000008">
    <property type="protein sequence ID" value="MBU3876237.1"/>
    <property type="molecule type" value="Genomic_DNA"/>
</dbReference>
<evidence type="ECO:0000313" key="3">
    <source>
        <dbReference type="EMBL" id="MBU3876237.1"/>
    </source>
</evidence>
<dbReference type="Proteomes" id="UP000723714">
    <property type="component" value="Unassembled WGS sequence"/>
</dbReference>
<reference evidence="3 4" key="1">
    <citation type="submission" date="2021-06" db="EMBL/GenBank/DDBJ databases">
        <title>Faecalicatena sp. nov. isolated from porcine feces.</title>
        <authorList>
            <person name="Oh B.S."/>
            <person name="Lee J.H."/>
        </authorList>
    </citation>
    <scope>NUCLEOTIDE SEQUENCE [LARGE SCALE GENOMIC DNA]</scope>
    <source>
        <strain evidence="3 4">AGMB00832</strain>
    </source>
</reference>
<feature type="transmembrane region" description="Helical" evidence="1">
    <location>
        <begin position="227"/>
        <end position="247"/>
    </location>
</feature>
<organism evidence="3 4">
    <name type="scientific">Faecalicatena faecalis</name>
    <dbReference type="NCBI Taxonomy" id="2726362"/>
    <lineage>
        <taxon>Bacteria</taxon>
        <taxon>Bacillati</taxon>
        <taxon>Bacillota</taxon>
        <taxon>Clostridia</taxon>
        <taxon>Lachnospirales</taxon>
        <taxon>Lachnospiraceae</taxon>
        <taxon>Faecalicatena</taxon>
    </lineage>
</organism>
<keyword evidence="4" id="KW-1185">Reference proteome</keyword>
<dbReference type="RefSeq" id="WP_216241330.1">
    <property type="nucleotide sequence ID" value="NZ_JABACJ020000008.1"/>
</dbReference>
<evidence type="ECO:0000313" key="4">
    <source>
        <dbReference type="Proteomes" id="UP000723714"/>
    </source>
</evidence>
<protein>
    <submittedName>
        <fullName evidence="3">ABC transporter permease</fullName>
    </submittedName>
</protein>
<keyword evidence="1" id="KW-1133">Transmembrane helix</keyword>
<evidence type="ECO:0000259" key="2">
    <source>
        <dbReference type="Pfam" id="PF12704"/>
    </source>
</evidence>
<feature type="transmembrane region" description="Helical" evidence="1">
    <location>
        <begin position="287"/>
        <end position="307"/>
    </location>
</feature>
<proteinExistence type="predicted"/>
<keyword evidence="1" id="KW-0472">Membrane</keyword>
<accession>A0ABS6D4U0</accession>
<feature type="domain" description="MacB-like periplasmic core" evidence="2">
    <location>
        <begin position="73"/>
        <end position="136"/>
    </location>
</feature>
<feature type="transmembrane region" description="Helical" evidence="1">
    <location>
        <begin position="185"/>
        <end position="206"/>
    </location>
</feature>
<name>A0ABS6D4U0_9FIRM</name>
<evidence type="ECO:0000256" key="1">
    <source>
        <dbReference type="SAM" id="Phobius"/>
    </source>
</evidence>
<dbReference type="InterPro" id="IPR025857">
    <property type="entry name" value="MacB_PCD"/>
</dbReference>
<sequence>MRSLGILKQFDGQAGFYYQKDVVTGKQLKDFWENASEDAKREIKGLVFFRTEKDVEIKNESLGRSEIGDLIETAGNMYLVVSGRLVKGSFVTDSDLRGCVLSKKSAELLFGDDDIIGEEVRVGKKTYRVRGIVDLSQSLCMVQGEAENGYPCIRADAPRLPLSVMQQMLAGLLLPECEWISEGNLYYGVGRFFLWLPAWLILSVGIMECRKRMRLIQNKVLRAGMEMGIPVAAFLGVCVILLVSLRFSDDYIPTAWSDFAFWTELFRKKRELSITLIGNPFQIADSIMLGSLAAVMAAGVLLFLCLLGRCIRRGEVPPNRSEQYFHSNVQGNVQSDCS</sequence>
<keyword evidence="1" id="KW-0812">Transmembrane</keyword>
<dbReference type="Pfam" id="PF12704">
    <property type="entry name" value="MacB_PCD"/>
    <property type="match status" value="1"/>
</dbReference>